<evidence type="ECO:0000313" key="2">
    <source>
        <dbReference type="Proteomes" id="UP000700334"/>
    </source>
</evidence>
<feature type="non-terminal residue" evidence="1">
    <location>
        <position position="1"/>
    </location>
</feature>
<proteinExistence type="predicted"/>
<dbReference type="InterPro" id="IPR036570">
    <property type="entry name" value="HORMA_dom_sf"/>
</dbReference>
<sequence>EQDITLNENVEILAKLFSFGINSILYQHCLHTSETGYVSVVVISNIGSGEVLDRWQFDIEHEKIARGGGTHTEKSLRE</sequence>
<gene>
    <name evidence="1" type="ORF">J0S82_010165</name>
</gene>
<protein>
    <submittedName>
        <fullName evidence="1">Uncharacterized protein</fullName>
    </submittedName>
</protein>
<keyword evidence="2" id="KW-1185">Reference proteome</keyword>
<organism evidence="1 2">
    <name type="scientific">Galemys pyrenaicus</name>
    <name type="common">Iberian desman</name>
    <name type="synonym">Pyrenean desman</name>
    <dbReference type="NCBI Taxonomy" id="202257"/>
    <lineage>
        <taxon>Eukaryota</taxon>
        <taxon>Metazoa</taxon>
        <taxon>Chordata</taxon>
        <taxon>Craniata</taxon>
        <taxon>Vertebrata</taxon>
        <taxon>Euteleostomi</taxon>
        <taxon>Mammalia</taxon>
        <taxon>Eutheria</taxon>
        <taxon>Laurasiatheria</taxon>
        <taxon>Eulipotyphla</taxon>
        <taxon>Talpidae</taxon>
        <taxon>Galemys</taxon>
    </lineage>
</organism>
<feature type="non-terminal residue" evidence="1">
    <location>
        <position position="78"/>
    </location>
</feature>
<dbReference type="AlphaFoldDB" id="A0A8J6DX17"/>
<dbReference type="Proteomes" id="UP000700334">
    <property type="component" value="Unassembled WGS sequence"/>
</dbReference>
<dbReference type="EMBL" id="JAGFMF010011429">
    <property type="protein sequence ID" value="KAG8522950.1"/>
    <property type="molecule type" value="Genomic_DNA"/>
</dbReference>
<dbReference type="SUPFAM" id="SSF56019">
    <property type="entry name" value="The spindle assembly checkpoint protein mad2"/>
    <property type="match status" value="1"/>
</dbReference>
<evidence type="ECO:0000313" key="1">
    <source>
        <dbReference type="EMBL" id="KAG8522950.1"/>
    </source>
</evidence>
<reference evidence="1" key="1">
    <citation type="journal article" date="2021" name="Evol. Appl.">
        <title>The genome of the Pyrenean desman and the effects of bottlenecks and inbreeding on the genomic landscape of an endangered species.</title>
        <authorList>
            <person name="Escoda L."/>
            <person name="Castresana J."/>
        </authorList>
    </citation>
    <scope>NUCLEOTIDE SEQUENCE</scope>
    <source>
        <strain evidence="1">IBE-C5619</strain>
    </source>
</reference>
<accession>A0A8J6DX17</accession>
<name>A0A8J6DX17_GALPY</name>
<comment type="caution">
    <text evidence="1">The sequence shown here is derived from an EMBL/GenBank/DDBJ whole genome shotgun (WGS) entry which is preliminary data.</text>
</comment>